<accession>A0A4S2HBB1</accession>
<organism evidence="3 4">
    <name type="scientific">Marinicauda pacifica</name>
    <dbReference type="NCBI Taxonomy" id="1133559"/>
    <lineage>
        <taxon>Bacteria</taxon>
        <taxon>Pseudomonadati</taxon>
        <taxon>Pseudomonadota</taxon>
        <taxon>Alphaproteobacteria</taxon>
        <taxon>Maricaulales</taxon>
        <taxon>Maricaulaceae</taxon>
        <taxon>Marinicauda</taxon>
    </lineage>
</organism>
<feature type="transmembrane region" description="Helical" evidence="2">
    <location>
        <begin position="12"/>
        <end position="32"/>
    </location>
</feature>
<sequence length="72" mass="7374">MLAEIADRRTRTGLFIAMLAAAGALTACVNLPEGDTVCPDQGPNSDSWPYCGQADPGGPGPVDDPIDPSGPY</sequence>
<dbReference type="RefSeq" id="WP_135944959.1">
    <property type="nucleotide sequence ID" value="NZ_BMEI01000002.1"/>
</dbReference>
<gene>
    <name evidence="3" type="ORF">E5162_09290</name>
</gene>
<comment type="caution">
    <text evidence="3">The sequence shown here is derived from an EMBL/GenBank/DDBJ whole genome shotgun (WGS) entry which is preliminary data.</text>
</comment>
<keyword evidence="4" id="KW-1185">Reference proteome</keyword>
<feature type="region of interest" description="Disordered" evidence="1">
    <location>
        <begin position="38"/>
        <end position="72"/>
    </location>
</feature>
<evidence type="ECO:0000256" key="2">
    <source>
        <dbReference type="SAM" id="Phobius"/>
    </source>
</evidence>
<dbReference type="Proteomes" id="UP000305451">
    <property type="component" value="Unassembled WGS sequence"/>
</dbReference>
<proteinExistence type="predicted"/>
<feature type="compositionally biased region" description="Low complexity" evidence="1">
    <location>
        <begin position="61"/>
        <end position="72"/>
    </location>
</feature>
<dbReference type="EMBL" id="SRXV01000002">
    <property type="protein sequence ID" value="TGY93240.1"/>
    <property type="molecule type" value="Genomic_DNA"/>
</dbReference>
<keyword evidence="2" id="KW-0472">Membrane</keyword>
<evidence type="ECO:0000313" key="3">
    <source>
        <dbReference type="EMBL" id="TGY93240.1"/>
    </source>
</evidence>
<name>A0A4S2HBB1_9PROT</name>
<reference evidence="3 4" key="1">
    <citation type="journal article" date="2013" name="Int. J. Syst. Evol. Microbiol.">
        <title>Marinicauda pacifica gen. nov., sp. nov., a prosthecate alphaproteobacterium of the family Hyphomonadaceae isolated from deep seawater.</title>
        <authorList>
            <person name="Zhang X.Y."/>
            <person name="Li G.W."/>
            <person name="Wang C.S."/>
            <person name="Zhang Y.J."/>
            <person name="Xu X.W."/>
            <person name="Li H."/>
            <person name="Liu A."/>
            <person name="Liu C."/>
            <person name="Xie B.B."/>
            <person name="Qin Q.L."/>
            <person name="Xu Z."/>
            <person name="Chen X.L."/>
            <person name="Zhou B.C."/>
            <person name="Zhang Y.Z."/>
        </authorList>
    </citation>
    <scope>NUCLEOTIDE SEQUENCE [LARGE SCALE GENOMIC DNA]</scope>
    <source>
        <strain evidence="3 4">P-1 km-3</strain>
    </source>
</reference>
<keyword evidence="2" id="KW-0812">Transmembrane</keyword>
<evidence type="ECO:0000256" key="1">
    <source>
        <dbReference type="SAM" id="MobiDB-lite"/>
    </source>
</evidence>
<protein>
    <recommendedName>
        <fullName evidence="5">Lipoprotein</fullName>
    </recommendedName>
</protein>
<keyword evidence="2" id="KW-1133">Transmembrane helix</keyword>
<evidence type="ECO:0000313" key="4">
    <source>
        <dbReference type="Proteomes" id="UP000305451"/>
    </source>
</evidence>
<evidence type="ECO:0008006" key="5">
    <source>
        <dbReference type="Google" id="ProtNLM"/>
    </source>
</evidence>
<dbReference type="AlphaFoldDB" id="A0A4S2HBB1"/>